<gene>
    <name evidence="1" type="ORF">MEUPH1_LOCUS14048</name>
</gene>
<reference evidence="1 2" key="1">
    <citation type="submission" date="2023-01" db="EMBL/GenBank/DDBJ databases">
        <authorList>
            <person name="Whitehead M."/>
        </authorList>
    </citation>
    <scope>NUCLEOTIDE SEQUENCE [LARGE SCALE GENOMIC DNA]</scope>
</reference>
<dbReference type="EMBL" id="CARXXK010000002">
    <property type="protein sequence ID" value="CAI6358543.1"/>
    <property type="molecule type" value="Genomic_DNA"/>
</dbReference>
<name>A0AAV0WS45_9HEMI</name>
<dbReference type="Proteomes" id="UP001160148">
    <property type="component" value="Unassembled WGS sequence"/>
</dbReference>
<keyword evidence="2" id="KW-1185">Reference proteome</keyword>
<comment type="caution">
    <text evidence="1">The sequence shown here is derived from an EMBL/GenBank/DDBJ whole genome shotgun (WGS) entry which is preliminary data.</text>
</comment>
<evidence type="ECO:0000313" key="1">
    <source>
        <dbReference type="EMBL" id="CAI6358543.1"/>
    </source>
</evidence>
<organism evidence="1 2">
    <name type="scientific">Macrosiphum euphorbiae</name>
    <name type="common">potato aphid</name>
    <dbReference type="NCBI Taxonomy" id="13131"/>
    <lineage>
        <taxon>Eukaryota</taxon>
        <taxon>Metazoa</taxon>
        <taxon>Ecdysozoa</taxon>
        <taxon>Arthropoda</taxon>
        <taxon>Hexapoda</taxon>
        <taxon>Insecta</taxon>
        <taxon>Pterygota</taxon>
        <taxon>Neoptera</taxon>
        <taxon>Paraneoptera</taxon>
        <taxon>Hemiptera</taxon>
        <taxon>Sternorrhyncha</taxon>
        <taxon>Aphidomorpha</taxon>
        <taxon>Aphidoidea</taxon>
        <taxon>Aphididae</taxon>
        <taxon>Macrosiphini</taxon>
        <taxon>Macrosiphum</taxon>
    </lineage>
</organism>
<accession>A0AAV0WS45</accession>
<evidence type="ECO:0008006" key="3">
    <source>
        <dbReference type="Google" id="ProtNLM"/>
    </source>
</evidence>
<sequence>MRRYITIAAPTSPTHYLDNPNHNTDILDVAILKTEKLRYKIENLIAKLSSDHTPIIIELQAQGTQTLPQKIFKHTNWTKLNLDTKNISFALKKMQASEHVDQTITELTTKIAVPVSSNTHVTNPKDQTRNLPINIPNGIHKKRKLKKNCQHTRHPDVKTLLNRQTAIVHDLIHSHKDNEWVNFLSNIDSHK</sequence>
<proteinExistence type="predicted"/>
<dbReference type="AlphaFoldDB" id="A0AAV0WS45"/>
<protein>
    <recommendedName>
        <fullName evidence="3">Endonuclease/exonuclease/phosphatase domain-containing protein</fullName>
    </recommendedName>
</protein>
<evidence type="ECO:0000313" key="2">
    <source>
        <dbReference type="Proteomes" id="UP001160148"/>
    </source>
</evidence>